<dbReference type="EMBL" id="AP027371">
    <property type="protein sequence ID" value="BDY14004.1"/>
    <property type="molecule type" value="Genomic_DNA"/>
</dbReference>
<evidence type="ECO:0000313" key="1">
    <source>
        <dbReference type="EMBL" id="BDY14004.1"/>
    </source>
</evidence>
<evidence type="ECO:0000313" key="2">
    <source>
        <dbReference type="Proteomes" id="UP001321445"/>
    </source>
</evidence>
<reference evidence="1 2" key="1">
    <citation type="submission" date="2023-03" db="EMBL/GenBank/DDBJ databases">
        <title>Description of Hydrogenimonas sp. ISO32.</title>
        <authorList>
            <person name="Mino S."/>
            <person name="Fukazawa S."/>
            <person name="Sawabe T."/>
        </authorList>
    </citation>
    <scope>NUCLEOTIDE SEQUENCE [LARGE SCALE GENOMIC DNA]</scope>
    <source>
        <strain evidence="1 2">ISO32</strain>
        <plasmid evidence="1 2">pISO32_1</plasmid>
    </source>
</reference>
<protein>
    <submittedName>
        <fullName evidence="1">Uncharacterized protein</fullName>
    </submittedName>
</protein>
<accession>A0ABM8FPP2</accession>
<organism evidence="1 2">
    <name type="scientific">Hydrogenimonas cancrithermarum</name>
    <dbReference type="NCBI Taxonomy" id="2993563"/>
    <lineage>
        <taxon>Bacteria</taxon>
        <taxon>Pseudomonadati</taxon>
        <taxon>Campylobacterota</taxon>
        <taxon>Epsilonproteobacteria</taxon>
        <taxon>Campylobacterales</taxon>
        <taxon>Hydrogenimonadaceae</taxon>
        <taxon>Hydrogenimonas</taxon>
    </lineage>
</organism>
<sequence>MLQHFDDTLLAYVELFDRLDTWISDYLDDAQLKKLRVTRGLNLSQTVSLLLDQFLLKDALKCTTDDDRPIPMGWAKSTLCLSMDIIGSKYSDKTTNSKRSKG</sequence>
<proteinExistence type="predicted"/>
<keyword evidence="1" id="KW-0614">Plasmid</keyword>
<gene>
    <name evidence="1" type="ORF">HCR_23170</name>
</gene>
<geneLocation type="plasmid" evidence="1 2">
    <name>pISO32_1</name>
</geneLocation>
<name>A0ABM8FPP2_9BACT</name>
<dbReference type="Proteomes" id="UP001321445">
    <property type="component" value="Plasmid pISO32_1"/>
</dbReference>
<keyword evidence="2" id="KW-1185">Reference proteome</keyword>